<dbReference type="KEGG" id="asal:CFBP5507_24085"/>
<feature type="domain" description="HAMP" evidence="9">
    <location>
        <begin position="256"/>
        <end position="302"/>
    </location>
</feature>
<dbReference type="PROSITE" id="PS50112">
    <property type="entry name" value="PAS"/>
    <property type="match status" value="1"/>
</dbReference>
<feature type="domain" description="PAC" evidence="8">
    <location>
        <begin position="209"/>
        <end position="261"/>
    </location>
</feature>
<dbReference type="GO" id="GO:0007165">
    <property type="term" value="P:signal transduction"/>
    <property type="evidence" value="ECO:0007669"/>
    <property type="project" value="UniProtKB-KW"/>
</dbReference>
<dbReference type="InterPro" id="IPR000700">
    <property type="entry name" value="PAS-assoc_C"/>
</dbReference>
<protein>
    <submittedName>
        <fullName evidence="10">PAS domain-containing methyl-accepting chemotaxis protein</fullName>
    </submittedName>
</protein>
<name>A0A9X9KH47_9HYPH</name>
<dbReference type="Gene3D" id="1.10.287.950">
    <property type="entry name" value="Methyl-accepting chemotaxis protein"/>
    <property type="match status" value="1"/>
</dbReference>
<accession>A0A9X9KH47</accession>
<proteinExistence type="inferred from homology"/>
<dbReference type="InterPro" id="IPR001610">
    <property type="entry name" value="PAC"/>
</dbReference>
<comment type="subcellular location">
    <subcellularLocation>
        <location evidence="1">Membrane</location>
    </subcellularLocation>
</comment>
<feature type="region of interest" description="Disordered" evidence="5">
    <location>
        <begin position="553"/>
        <end position="578"/>
    </location>
</feature>
<evidence type="ECO:0000259" key="7">
    <source>
        <dbReference type="PROSITE" id="PS50112"/>
    </source>
</evidence>
<dbReference type="PROSITE" id="PS50111">
    <property type="entry name" value="CHEMOTAXIS_TRANSDUC_2"/>
    <property type="match status" value="1"/>
</dbReference>
<evidence type="ECO:0000259" key="8">
    <source>
        <dbReference type="PROSITE" id="PS50113"/>
    </source>
</evidence>
<evidence type="ECO:0000313" key="11">
    <source>
        <dbReference type="Proteomes" id="UP000298735"/>
    </source>
</evidence>
<dbReference type="GO" id="GO:0006935">
    <property type="term" value="P:chemotaxis"/>
    <property type="evidence" value="ECO:0007669"/>
    <property type="project" value="UniProtKB-KW"/>
</dbReference>
<evidence type="ECO:0000256" key="4">
    <source>
        <dbReference type="PROSITE-ProRule" id="PRU00284"/>
    </source>
</evidence>
<dbReference type="CDD" id="cd11386">
    <property type="entry name" value="MCP_signal"/>
    <property type="match status" value="1"/>
</dbReference>
<dbReference type="InterPro" id="IPR004089">
    <property type="entry name" value="MCPsignal_dom"/>
</dbReference>
<evidence type="ECO:0000256" key="5">
    <source>
        <dbReference type="SAM" id="MobiDB-lite"/>
    </source>
</evidence>
<dbReference type="SUPFAM" id="SSF55785">
    <property type="entry name" value="PYP-like sensor domain (PAS domain)"/>
    <property type="match status" value="2"/>
</dbReference>
<organism evidence="10 11">
    <name type="scientific">Agrobacterium salinitolerans</name>
    <dbReference type="NCBI Taxonomy" id="1183413"/>
    <lineage>
        <taxon>Bacteria</taxon>
        <taxon>Pseudomonadati</taxon>
        <taxon>Pseudomonadota</taxon>
        <taxon>Alphaproteobacteria</taxon>
        <taxon>Hyphomicrobiales</taxon>
        <taxon>Rhizobiaceae</taxon>
        <taxon>Rhizobium/Agrobacterium group</taxon>
        <taxon>Agrobacterium</taxon>
    </lineage>
</organism>
<dbReference type="InterPro" id="IPR003660">
    <property type="entry name" value="HAMP_dom"/>
</dbReference>
<evidence type="ECO:0000259" key="9">
    <source>
        <dbReference type="PROSITE" id="PS50885"/>
    </source>
</evidence>
<dbReference type="InterPro" id="IPR051310">
    <property type="entry name" value="MCP_chemotaxis"/>
</dbReference>
<keyword evidence="4" id="KW-0807">Transducer</keyword>
<dbReference type="Pfam" id="PF08447">
    <property type="entry name" value="PAS_3"/>
    <property type="match status" value="2"/>
</dbReference>
<dbReference type="AlphaFoldDB" id="A0A9X9KH47"/>
<dbReference type="CDD" id="cd00130">
    <property type="entry name" value="PAS"/>
    <property type="match status" value="2"/>
</dbReference>
<reference evidence="10" key="1">
    <citation type="submission" date="2022-10" db="EMBL/GenBank/DDBJ databases">
        <title>Complete genome sequence of Agrobacterium salinitolerans CFBP5507.</title>
        <authorList>
            <person name="Tchabashvili S."/>
            <person name="Yen H.-C."/>
            <person name="Haryono M."/>
            <person name="Lin Y.-C."/>
            <person name="Lai E.-M."/>
            <person name="Kuo C.-H."/>
        </authorList>
    </citation>
    <scope>NUCLEOTIDE SEQUENCE</scope>
    <source>
        <strain evidence="10">CFBP5507</strain>
    </source>
</reference>
<dbReference type="Gene3D" id="3.30.450.20">
    <property type="entry name" value="PAS domain"/>
    <property type="match status" value="2"/>
</dbReference>
<evidence type="ECO:0000256" key="2">
    <source>
        <dbReference type="ARBA" id="ARBA00022500"/>
    </source>
</evidence>
<dbReference type="PANTHER" id="PTHR43531:SF11">
    <property type="entry name" value="METHYL-ACCEPTING CHEMOTAXIS PROTEIN 3"/>
    <property type="match status" value="1"/>
</dbReference>
<comment type="similarity">
    <text evidence="3">Belongs to the methyl-accepting chemotaxis (MCP) protein family.</text>
</comment>
<dbReference type="NCBIfam" id="TIGR00229">
    <property type="entry name" value="sensory_box"/>
    <property type="match status" value="2"/>
</dbReference>
<dbReference type="InterPro" id="IPR000014">
    <property type="entry name" value="PAS"/>
</dbReference>
<dbReference type="EMBL" id="CP109969">
    <property type="protein sequence ID" value="UYZ10824.1"/>
    <property type="molecule type" value="Genomic_DNA"/>
</dbReference>
<feature type="domain" description="Methyl-accepting transducer" evidence="6">
    <location>
        <begin position="307"/>
        <end position="536"/>
    </location>
</feature>
<dbReference type="PROSITE" id="PS50885">
    <property type="entry name" value="HAMP"/>
    <property type="match status" value="1"/>
</dbReference>
<feature type="domain" description="PAS" evidence="7">
    <location>
        <begin position="29"/>
        <end position="67"/>
    </location>
</feature>
<evidence type="ECO:0000256" key="1">
    <source>
        <dbReference type="ARBA" id="ARBA00004370"/>
    </source>
</evidence>
<feature type="compositionally biased region" description="Low complexity" evidence="5">
    <location>
        <begin position="554"/>
        <end position="572"/>
    </location>
</feature>
<dbReference type="SMART" id="SM00283">
    <property type="entry name" value="MA"/>
    <property type="match status" value="1"/>
</dbReference>
<dbReference type="PROSITE" id="PS50113">
    <property type="entry name" value="PAC"/>
    <property type="match status" value="1"/>
</dbReference>
<sequence>MERVLGIMSFGFSSDATAVLASMSKSQAIIEFDLTGKILSANANFCAALGYELSEIVGQHHRMFVDPAEASSAEYRQFWTDLGAGKFDQRQYKRIGKGGKEIWIEASYNPVFKGSKPYKVVKFATDITAQKLKSAEDAGKLDALSRAQAVIEFTPAGEILTANENFLTTLGYQLSEIKGKHHSMFCEPAYTNSEDYRRFWSRLAGGEFVADEFMRLGKGGKKVYIQASYNPIFDLNGKVFKVVKFATDVTKRVENVDQLASALQGLSDGDLTQQLGTPFLPTLEKLRTDFNSAASKLRSAMEAVSHNAGAIAAASQEIRTASDDLSRRTEQQAASVEETAAALEEITTTVSDSSNRAQEAGQLVRKTKENAERSGLVVRQAVEAMGKIEASASEIANIIGVIDEIAFQTNLLALNAGVEAARAGDAGKGFAVVAQEVRELAQRSAKAAKEIKDLIGASNGHVKNGVALVGETGKALEEIVGQVVHVDSNVGAIVDASREQATGLKEINTAVNTMDQGTQQNAAMVEETSAAAHGLAKEADALFQLLSQFNIGGPQSQRSAPRPASSTSRPATNPVRQMTAKVVHAFQGNAAVKGGDSWEEF</sequence>
<evidence type="ECO:0000256" key="3">
    <source>
        <dbReference type="ARBA" id="ARBA00029447"/>
    </source>
</evidence>
<keyword evidence="2" id="KW-0145">Chemotaxis</keyword>
<dbReference type="SMART" id="SM00086">
    <property type="entry name" value="PAC"/>
    <property type="match status" value="2"/>
</dbReference>
<evidence type="ECO:0000259" key="6">
    <source>
        <dbReference type="PROSITE" id="PS50111"/>
    </source>
</evidence>
<dbReference type="InterPro" id="IPR013655">
    <property type="entry name" value="PAS_fold_3"/>
</dbReference>
<gene>
    <name evidence="10" type="ORF">CFBP5507_24085</name>
</gene>
<dbReference type="PANTHER" id="PTHR43531">
    <property type="entry name" value="PROTEIN ICFG"/>
    <property type="match status" value="1"/>
</dbReference>
<dbReference type="SMART" id="SM00091">
    <property type="entry name" value="PAS"/>
    <property type="match status" value="2"/>
</dbReference>
<dbReference type="GO" id="GO:0016020">
    <property type="term" value="C:membrane"/>
    <property type="evidence" value="ECO:0007669"/>
    <property type="project" value="UniProtKB-SubCell"/>
</dbReference>
<dbReference type="SUPFAM" id="SSF58104">
    <property type="entry name" value="Methyl-accepting chemotaxis protein (MCP) signaling domain"/>
    <property type="match status" value="1"/>
</dbReference>
<dbReference type="Pfam" id="PF00015">
    <property type="entry name" value="MCPsignal"/>
    <property type="match status" value="1"/>
</dbReference>
<dbReference type="InterPro" id="IPR035965">
    <property type="entry name" value="PAS-like_dom_sf"/>
</dbReference>
<evidence type="ECO:0000313" key="10">
    <source>
        <dbReference type="EMBL" id="UYZ10824.1"/>
    </source>
</evidence>
<dbReference type="FunFam" id="1.10.287.950:FF:000001">
    <property type="entry name" value="Methyl-accepting chemotaxis sensory transducer"/>
    <property type="match status" value="1"/>
</dbReference>
<dbReference type="Proteomes" id="UP000298735">
    <property type="component" value="Chromosome Linear"/>
</dbReference>